<dbReference type="InterPro" id="IPR028098">
    <property type="entry name" value="Glyco_trans_4-like_N"/>
</dbReference>
<reference evidence="4 5" key="1">
    <citation type="submission" date="2016-04" db="EMBL/GenBank/DDBJ databases">
        <title>ATOL: Assembling a taxonomically balanced genome-scale reconstruction of the evolutionary history of the Enterobacteriaceae.</title>
        <authorList>
            <person name="Plunkett G.III."/>
            <person name="Neeno-Eckwall E.C."/>
            <person name="Glasner J.D."/>
            <person name="Perna N.T."/>
        </authorList>
    </citation>
    <scope>NUCLEOTIDE SEQUENCE [LARGE SCALE GENOMIC DNA]</scope>
    <source>
        <strain evidence="4 5">ATCC 51602</strain>
    </source>
</reference>
<dbReference type="CDD" id="cd03801">
    <property type="entry name" value="GT4_PimA-like"/>
    <property type="match status" value="1"/>
</dbReference>
<organism evidence="4 5">
    <name type="scientific">Buttiauxella ferragutiae ATCC 51602</name>
    <dbReference type="NCBI Taxonomy" id="1354252"/>
    <lineage>
        <taxon>Bacteria</taxon>
        <taxon>Pseudomonadati</taxon>
        <taxon>Pseudomonadota</taxon>
        <taxon>Gammaproteobacteria</taxon>
        <taxon>Enterobacterales</taxon>
        <taxon>Enterobacteriaceae</taxon>
        <taxon>Buttiauxella</taxon>
    </lineage>
</organism>
<dbReference type="Pfam" id="PF00534">
    <property type="entry name" value="Glycos_transf_1"/>
    <property type="match status" value="1"/>
</dbReference>
<protein>
    <recommendedName>
        <fullName evidence="6">Glycosyltransferase</fullName>
    </recommendedName>
</protein>
<keyword evidence="1" id="KW-0808">Transferase</keyword>
<dbReference type="InterPro" id="IPR001296">
    <property type="entry name" value="Glyco_trans_1"/>
</dbReference>
<dbReference type="Gene3D" id="3.40.50.2000">
    <property type="entry name" value="Glycogen Phosphorylase B"/>
    <property type="match status" value="2"/>
</dbReference>
<evidence type="ECO:0000259" key="2">
    <source>
        <dbReference type="Pfam" id="PF00534"/>
    </source>
</evidence>
<evidence type="ECO:0000313" key="5">
    <source>
        <dbReference type="Proteomes" id="UP000078407"/>
    </source>
</evidence>
<dbReference type="PANTHER" id="PTHR46401">
    <property type="entry name" value="GLYCOSYLTRANSFERASE WBBK-RELATED"/>
    <property type="match status" value="1"/>
</dbReference>
<feature type="domain" description="Glycosyltransferase subfamily 4-like N-terminal" evidence="3">
    <location>
        <begin position="23"/>
        <end position="164"/>
    </location>
</feature>
<dbReference type="RefSeq" id="WP_064545262.1">
    <property type="nucleotide sequence ID" value="NZ_LXEQ01000042.1"/>
</dbReference>
<dbReference type="Proteomes" id="UP000078407">
    <property type="component" value="Unassembled WGS sequence"/>
</dbReference>
<feature type="domain" description="Glycosyl transferase family 1" evidence="2">
    <location>
        <begin position="169"/>
        <end position="283"/>
    </location>
</feature>
<evidence type="ECO:0008006" key="6">
    <source>
        <dbReference type="Google" id="ProtNLM"/>
    </source>
</evidence>
<evidence type="ECO:0000259" key="3">
    <source>
        <dbReference type="Pfam" id="PF13439"/>
    </source>
</evidence>
<dbReference type="EMBL" id="LXEQ01000042">
    <property type="protein sequence ID" value="OAT26971.1"/>
    <property type="molecule type" value="Genomic_DNA"/>
</dbReference>
<dbReference type="PANTHER" id="PTHR46401:SF2">
    <property type="entry name" value="GLYCOSYLTRANSFERASE WBBK-RELATED"/>
    <property type="match status" value="1"/>
</dbReference>
<dbReference type="SUPFAM" id="SSF53756">
    <property type="entry name" value="UDP-Glycosyltransferase/glycogen phosphorylase"/>
    <property type="match status" value="1"/>
</dbReference>
<keyword evidence="5" id="KW-1185">Reference proteome</keyword>
<accession>A0ABX2W7E7</accession>
<name>A0ABX2W7E7_9ENTR</name>
<proteinExistence type="predicted"/>
<dbReference type="Pfam" id="PF13439">
    <property type="entry name" value="Glyco_transf_4"/>
    <property type="match status" value="1"/>
</dbReference>
<comment type="caution">
    <text evidence="4">The sequence shown here is derived from an EMBL/GenBank/DDBJ whole genome shotgun (WGS) entry which is preliminary data.</text>
</comment>
<evidence type="ECO:0000313" key="4">
    <source>
        <dbReference type="EMBL" id="OAT26971.1"/>
    </source>
</evidence>
<evidence type="ECO:0000256" key="1">
    <source>
        <dbReference type="ARBA" id="ARBA00022679"/>
    </source>
</evidence>
<sequence>MKICYILNRSIVSGPNIVAIGNLEKLYELGEDIHIIFLKGDSSIENNYPFLKKINVTYINKSLLKSIFFVRKMVTDNGYDIIHSHCFFPDLVNSLSGVHNTKVSTIHNIPHEDYLIRYGKIKGLILLRLHMLILYGMNANICISHVVKNSLPSGLRKEVIYNPVRDWFVSGAKKSKYTIVYCGHFSELKNPVSIINALKIVDLDFDFIALGDGKMLDSCKNLVNNDSRFSFMGRVDNVHDYFETSHCLIHFSKTEGFCLSAVEALVSDMYVITNDLPVFSEISSLLPEKRIHILNNASSLYECLASLIKHYEPGEYTSTVKSMFSEKSSARKHLELYKILAE</sequence>
<gene>
    <name evidence="4" type="ORF">M976_02501</name>
</gene>